<dbReference type="EMBL" id="JAMOIM010000009">
    <property type="protein sequence ID" value="MCW6509331.1"/>
    <property type="molecule type" value="Genomic_DNA"/>
</dbReference>
<reference evidence="1" key="1">
    <citation type="submission" date="2022-05" db="EMBL/GenBank/DDBJ databases">
        <authorList>
            <person name="Pankratov T."/>
        </authorList>
    </citation>
    <scope>NUCLEOTIDE SEQUENCE</scope>
    <source>
        <strain evidence="1">BP6-180914</strain>
    </source>
</reference>
<dbReference type="AlphaFoldDB" id="A0AA42CKJ6"/>
<evidence type="ECO:0000313" key="1">
    <source>
        <dbReference type="EMBL" id="MCW6509331.1"/>
    </source>
</evidence>
<evidence type="ECO:0000313" key="2">
    <source>
        <dbReference type="Proteomes" id="UP001165667"/>
    </source>
</evidence>
<keyword evidence="2" id="KW-1185">Reference proteome</keyword>
<organism evidence="1 2">
    <name type="scientific">Lichenifustis flavocetrariae</name>
    <dbReference type="NCBI Taxonomy" id="2949735"/>
    <lineage>
        <taxon>Bacteria</taxon>
        <taxon>Pseudomonadati</taxon>
        <taxon>Pseudomonadota</taxon>
        <taxon>Alphaproteobacteria</taxon>
        <taxon>Hyphomicrobiales</taxon>
        <taxon>Lichenihabitantaceae</taxon>
        <taxon>Lichenifustis</taxon>
    </lineage>
</organism>
<accession>A0AA42CKJ6</accession>
<dbReference type="RefSeq" id="WP_282585700.1">
    <property type="nucleotide sequence ID" value="NZ_JAMOIM010000009.1"/>
</dbReference>
<dbReference type="Proteomes" id="UP001165667">
    <property type="component" value="Unassembled WGS sequence"/>
</dbReference>
<gene>
    <name evidence="1" type="ORF">M8523_15005</name>
</gene>
<name>A0AA42CKJ6_9HYPH</name>
<comment type="caution">
    <text evidence="1">The sequence shown here is derived from an EMBL/GenBank/DDBJ whole genome shotgun (WGS) entry which is preliminary data.</text>
</comment>
<protein>
    <submittedName>
        <fullName evidence="1">Uncharacterized protein</fullName>
    </submittedName>
</protein>
<proteinExistence type="predicted"/>
<sequence length="103" mass="11265">MLVTDILHSCAHRHVAEAAIASIGGEFAATVRRRADGEGRSVGDFTSHQVKQFSVRASERDWRSVAAQMRGDDLALLSGLRVVMTRMMNDDASGSYERSAERA</sequence>